<dbReference type="InterPro" id="IPR036259">
    <property type="entry name" value="MFS_trans_sf"/>
</dbReference>
<comment type="subcellular location">
    <subcellularLocation>
        <location evidence="1">Cell membrane</location>
        <topology evidence="1">Multi-pass membrane protein</topology>
    </subcellularLocation>
</comment>
<dbReference type="PROSITE" id="PS50850">
    <property type="entry name" value="MFS"/>
    <property type="match status" value="1"/>
</dbReference>
<dbReference type="SUPFAM" id="SSF103473">
    <property type="entry name" value="MFS general substrate transporter"/>
    <property type="match status" value="1"/>
</dbReference>
<evidence type="ECO:0000256" key="4">
    <source>
        <dbReference type="ARBA" id="ARBA00023136"/>
    </source>
</evidence>
<keyword evidence="8" id="KW-1185">Reference proteome</keyword>
<evidence type="ECO:0000256" key="2">
    <source>
        <dbReference type="ARBA" id="ARBA00022692"/>
    </source>
</evidence>
<gene>
    <name evidence="7" type="ORF">I551_0628</name>
</gene>
<evidence type="ECO:0000256" key="3">
    <source>
        <dbReference type="ARBA" id="ARBA00022989"/>
    </source>
</evidence>
<accession>A0ABN0R6U3</accession>
<dbReference type="InterPro" id="IPR020846">
    <property type="entry name" value="MFS_dom"/>
</dbReference>
<organism evidence="7 8">
    <name type="scientific">Mycobacterium ulcerans str. Harvey</name>
    <dbReference type="NCBI Taxonomy" id="1299332"/>
    <lineage>
        <taxon>Bacteria</taxon>
        <taxon>Bacillati</taxon>
        <taxon>Actinomycetota</taxon>
        <taxon>Actinomycetes</taxon>
        <taxon>Mycobacteriales</taxon>
        <taxon>Mycobacteriaceae</taxon>
        <taxon>Mycobacterium</taxon>
        <taxon>Mycobacterium ulcerans group</taxon>
    </lineage>
</organism>
<feature type="transmembrane region" description="Helical" evidence="5">
    <location>
        <begin position="20"/>
        <end position="48"/>
    </location>
</feature>
<evidence type="ECO:0000313" key="7">
    <source>
        <dbReference type="EMBL" id="EUA92870.1"/>
    </source>
</evidence>
<feature type="domain" description="Major facilitator superfamily (MFS) profile" evidence="6">
    <location>
        <begin position="1"/>
        <end position="60"/>
    </location>
</feature>
<evidence type="ECO:0000259" key="6">
    <source>
        <dbReference type="PROSITE" id="PS50850"/>
    </source>
</evidence>
<sequence length="60" mass="6149">MVRAAGFAYPFMAFHVAGRGFAAAAVGAVLAAFGVGWAVGQLVCGWLVDSLGPARRWLGP</sequence>
<dbReference type="Gene3D" id="1.20.1250.20">
    <property type="entry name" value="MFS general substrate transporter like domains"/>
    <property type="match status" value="1"/>
</dbReference>
<proteinExistence type="predicted"/>
<keyword evidence="3 5" id="KW-1133">Transmembrane helix</keyword>
<comment type="caution">
    <text evidence="7">The sequence shown here is derived from an EMBL/GenBank/DDBJ whole genome shotgun (WGS) entry which is preliminary data.</text>
</comment>
<evidence type="ECO:0000256" key="5">
    <source>
        <dbReference type="SAM" id="Phobius"/>
    </source>
</evidence>
<dbReference type="EMBL" id="JAOL01000070">
    <property type="protein sequence ID" value="EUA92870.1"/>
    <property type="molecule type" value="Genomic_DNA"/>
</dbReference>
<keyword evidence="2 5" id="KW-0812">Transmembrane</keyword>
<evidence type="ECO:0000313" key="8">
    <source>
        <dbReference type="Proteomes" id="UP000020681"/>
    </source>
</evidence>
<keyword evidence="4 5" id="KW-0472">Membrane</keyword>
<name>A0ABN0R6U3_MYCUL</name>
<dbReference type="Proteomes" id="UP000020681">
    <property type="component" value="Unassembled WGS sequence"/>
</dbReference>
<reference evidence="7 8" key="1">
    <citation type="submission" date="2014-01" db="EMBL/GenBank/DDBJ databases">
        <authorList>
            <person name="Dobos K."/>
            <person name="Lenaerts A."/>
            <person name="Ordway D."/>
            <person name="DeGroote M.A."/>
            <person name="Parker T."/>
            <person name="Sizemore C."/>
            <person name="Tallon L.J."/>
            <person name="Sadzewicz L.K."/>
            <person name="Sengamalay N."/>
            <person name="Fraser C.M."/>
            <person name="Hine E."/>
            <person name="Shefchek K.A."/>
            <person name="Das S.P."/>
            <person name="Tettelin H."/>
        </authorList>
    </citation>
    <scope>NUCLEOTIDE SEQUENCE [LARGE SCALE GENOMIC DNA]</scope>
    <source>
        <strain evidence="7 8">Harvey</strain>
    </source>
</reference>
<evidence type="ECO:0000256" key="1">
    <source>
        <dbReference type="ARBA" id="ARBA00004651"/>
    </source>
</evidence>
<protein>
    <submittedName>
        <fullName evidence="7">MFS_1 like family protein</fullName>
    </submittedName>
</protein>